<dbReference type="RefSeq" id="WP_068563688.1">
    <property type="nucleotide sequence ID" value="NZ_FNLF01000002.1"/>
</dbReference>
<dbReference type="Proteomes" id="UP000183053">
    <property type="component" value="Unassembled WGS sequence"/>
</dbReference>
<dbReference type="EMBL" id="FNLF01000002">
    <property type="protein sequence ID" value="SDQ36307.1"/>
    <property type="molecule type" value="Genomic_DNA"/>
</dbReference>
<evidence type="ECO:0008006" key="3">
    <source>
        <dbReference type="Google" id="ProtNLM"/>
    </source>
</evidence>
<evidence type="ECO:0000313" key="1">
    <source>
        <dbReference type="EMBL" id="SDQ36307.1"/>
    </source>
</evidence>
<name>A0A1H1A9H7_9ACTN</name>
<dbReference type="STRING" id="47312.SAMN04489765_0117"/>
<protein>
    <recommendedName>
        <fullName evidence="3">Transposase</fullName>
    </recommendedName>
</protein>
<gene>
    <name evidence="1" type="ORF">SAMN04489765_0117</name>
</gene>
<sequence length="143" mass="15576">MTNVDADDAADAEGRGSAAYEGLLAYASDTYEATARRIDQARLRLKRARKPVNISTVAEAAGLSRATIYRHPEQAAKIRAQRSLGTASPAEVAPPATADNSIIAGLRNQLRMREEEIAQLRRTVRERNDALAIAHAEIERLTP</sequence>
<evidence type="ECO:0000313" key="2">
    <source>
        <dbReference type="Proteomes" id="UP000183053"/>
    </source>
</evidence>
<dbReference type="AlphaFoldDB" id="A0A1H1A9H7"/>
<keyword evidence="2" id="KW-1185">Reference proteome</keyword>
<accession>A0A1H1A9H7</accession>
<proteinExistence type="predicted"/>
<organism evidence="1 2">
    <name type="scientific">Tsukamurella pulmonis</name>
    <dbReference type="NCBI Taxonomy" id="47312"/>
    <lineage>
        <taxon>Bacteria</taxon>
        <taxon>Bacillati</taxon>
        <taxon>Actinomycetota</taxon>
        <taxon>Actinomycetes</taxon>
        <taxon>Mycobacteriales</taxon>
        <taxon>Tsukamurellaceae</taxon>
        <taxon>Tsukamurella</taxon>
    </lineage>
</organism>
<reference evidence="2" key="1">
    <citation type="submission" date="2016-10" db="EMBL/GenBank/DDBJ databases">
        <authorList>
            <person name="Varghese N."/>
            <person name="Submissions S."/>
        </authorList>
    </citation>
    <scope>NUCLEOTIDE SEQUENCE [LARGE SCALE GENOMIC DNA]</scope>
    <source>
        <strain evidence="2">DSM 44142</strain>
    </source>
</reference>